<dbReference type="GO" id="GO:0000981">
    <property type="term" value="F:DNA-binding transcription factor activity, RNA polymerase II-specific"/>
    <property type="evidence" value="ECO:0007669"/>
    <property type="project" value="InterPro"/>
</dbReference>
<evidence type="ECO:0000256" key="2">
    <source>
        <dbReference type="ARBA" id="ARBA00023125"/>
    </source>
</evidence>
<accession>A0AAN6E467</accession>
<evidence type="ECO:0000256" key="4">
    <source>
        <dbReference type="ARBA" id="ARBA00023242"/>
    </source>
</evidence>
<evidence type="ECO:0000313" key="6">
    <source>
        <dbReference type="EMBL" id="KAI1617488.1"/>
    </source>
</evidence>
<dbReference type="InterPro" id="IPR001138">
    <property type="entry name" value="Zn2Cys6_DnaBD"/>
</dbReference>
<sequence>MVGIARSRGCATCRKRKIACGLERPVCAQCIKSRRECPGYRQYPIFITHKTPQVENNLKPVAGKGAGPPVEKQSVHLRNTLKGFDACPDQPTAIGKSGQVTALFSPDRQVSATPAIRQQLLQEYLHLHLPEGNVGLMRRRMWLLRLPELTYMTSALEFSTMALCLAKLSDVYNDQSLKYESLKLYNHGLHQLQKALWDPELMLHDQTLAACIALATYEMSQCPGDSKNAYISHTRGCETLVKTRGPEAHTEGLGHQIFVHFRIQGVLYALDQKVGTFLSEPAWRETPWRSEPKTWFDRVYDYLALAPGLLRQADMFPHLDIDGQLELALHMIPHCWKMDRELDMLSESQRETISGPFYWPEPLPDDTSSNDYDESLSPVAFHFPNLAIANCVMVHWSVQTMLWHGMVQLYRLMNELKLTFATLGRVEDEVDPDSAMGRLRSLMNCKGDVFDLPPLQHRADFAAPARNILQSVEYCMLDKMVDQGPKIMAAPLRIAIETLRPYPQFTQEVEWGERAMARVQQRSLRLLVYYTGIR</sequence>
<dbReference type="Proteomes" id="UP001203852">
    <property type="component" value="Unassembled WGS sequence"/>
</dbReference>
<evidence type="ECO:0000259" key="5">
    <source>
        <dbReference type="PROSITE" id="PS50048"/>
    </source>
</evidence>
<dbReference type="Pfam" id="PF11951">
    <property type="entry name" value="Fungal_trans_2"/>
    <property type="match status" value="1"/>
</dbReference>
<dbReference type="GO" id="GO:0003677">
    <property type="term" value="F:DNA binding"/>
    <property type="evidence" value="ECO:0007669"/>
    <property type="project" value="UniProtKB-KW"/>
</dbReference>
<dbReference type="Pfam" id="PF00172">
    <property type="entry name" value="Zn_clus"/>
    <property type="match status" value="1"/>
</dbReference>
<dbReference type="InterPro" id="IPR021858">
    <property type="entry name" value="Fun_TF"/>
</dbReference>
<protein>
    <recommendedName>
        <fullName evidence="5">Zn(2)-C6 fungal-type domain-containing protein</fullName>
    </recommendedName>
</protein>
<keyword evidence="4" id="KW-0539">Nucleus</keyword>
<dbReference type="CDD" id="cd00067">
    <property type="entry name" value="GAL4"/>
    <property type="match status" value="1"/>
</dbReference>
<dbReference type="GO" id="GO:0008270">
    <property type="term" value="F:zinc ion binding"/>
    <property type="evidence" value="ECO:0007669"/>
    <property type="project" value="InterPro"/>
</dbReference>
<dbReference type="PROSITE" id="PS00463">
    <property type="entry name" value="ZN2_CY6_FUNGAL_1"/>
    <property type="match status" value="1"/>
</dbReference>
<organism evidence="6 7">
    <name type="scientific">Exophiala viscosa</name>
    <dbReference type="NCBI Taxonomy" id="2486360"/>
    <lineage>
        <taxon>Eukaryota</taxon>
        <taxon>Fungi</taxon>
        <taxon>Dikarya</taxon>
        <taxon>Ascomycota</taxon>
        <taxon>Pezizomycotina</taxon>
        <taxon>Eurotiomycetes</taxon>
        <taxon>Chaetothyriomycetidae</taxon>
        <taxon>Chaetothyriales</taxon>
        <taxon>Herpotrichiellaceae</taxon>
        <taxon>Exophiala</taxon>
    </lineage>
</organism>
<dbReference type="AlphaFoldDB" id="A0AAN6E467"/>
<dbReference type="SUPFAM" id="SSF57701">
    <property type="entry name" value="Zn2/Cys6 DNA-binding domain"/>
    <property type="match status" value="1"/>
</dbReference>
<comment type="caution">
    <text evidence="6">The sequence shown here is derived from an EMBL/GenBank/DDBJ whole genome shotgun (WGS) entry which is preliminary data.</text>
</comment>
<reference evidence="6" key="1">
    <citation type="journal article" date="2022" name="bioRxiv">
        <title>Deciphering the potential niche of two novel black yeast fungi from a biological soil crust based on their genomes, phenotypes, and melanin regulation.</title>
        <authorList>
            <consortium name="DOE Joint Genome Institute"/>
            <person name="Carr E.C."/>
            <person name="Barton Q."/>
            <person name="Grambo S."/>
            <person name="Sullivan M."/>
            <person name="Renfro C.M."/>
            <person name="Kuo A."/>
            <person name="Pangilinan J."/>
            <person name="Lipzen A."/>
            <person name="Keymanesh K."/>
            <person name="Savage E."/>
            <person name="Barry K."/>
            <person name="Grigoriev I.V."/>
            <person name="Riekhof W.R."/>
            <person name="Harris S.S."/>
        </authorList>
    </citation>
    <scope>NUCLEOTIDE SEQUENCE</scope>
    <source>
        <strain evidence="6">JF 03-4F</strain>
    </source>
</reference>
<dbReference type="Gene3D" id="4.10.240.10">
    <property type="entry name" value="Zn(2)-C6 fungal-type DNA-binding domain"/>
    <property type="match status" value="1"/>
</dbReference>
<keyword evidence="7" id="KW-1185">Reference proteome</keyword>
<dbReference type="InterPro" id="IPR053178">
    <property type="entry name" value="Osmoadaptation_assoc"/>
</dbReference>
<evidence type="ECO:0000256" key="1">
    <source>
        <dbReference type="ARBA" id="ARBA00023015"/>
    </source>
</evidence>
<dbReference type="PANTHER" id="PTHR38111">
    <property type="entry name" value="ZN(2)-C6 FUNGAL-TYPE DOMAIN-CONTAINING PROTEIN-RELATED"/>
    <property type="match status" value="1"/>
</dbReference>
<dbReference type="EMBL" id="MU404350">
    <property type="protein sequence ID" value="KAI1617488.1"/>
    <property type="molecule type" value="Genomic_DNA"/>
</dbReference>
<dbReference type="PROSITE" id="PS50048">
    <property type="entry name" value="ZN2_CY6_FUNGAL_2"/>
    <property type="match status" value="1"/>
</dbReference>
<proteinExistence type="predicted"/>
<evidence type="ECO:0000256" key="3">
    <source>
        <dbReference type="ARBA" id="ARBA00023163"/>
    </source>
</evidence>
<dbReference type="SMART" id="SM00066">
    <property type="entry name" value="GAL4"/>
    <property type="match status" value="1"/>
</dbReference>
<evidence type="ECO:0000313" key="7">
    <source>
        <dbReference type="Proteomes" id="UP001203852"/>
    </source>
</evidence>
<keyword evidence="2" id="KW-0238">DNA-binding</keyword>
<keyword evidence="3" id="KW-0804">Transcription</keyword>
<gene>
    <name evidence="6" type="ORF">EDD36DRAFT_3024</name>
</gene>
<dbReference type="PANTHER" id="PTHR38111:SF11">
    <property type="entry name" value="TRANSCRIPTION FACTOR DOMAIN-CONTAINING PROTEIN-RELATED"/>
    <property type="match status" value="1"/>
</dbReference>
<feature type="domain" description="Zn(2)-C6 fungal-type" evidence="5">
    <location>
        <begin position="9"/>
        <end position="37"/>
    </location>
</feature>
<keyword evidence="1" id="KW-0805">Transcription regulation</keyword>
<dbReference type="InterPro" id="IPR036864">
    <property type="entry name" value="Zn2-C6_fun-type_DNA-bd_sf"/>
</dbReference>
<name>A0AAN6E467_9EURO</name>